<dbReference type="PANTHER" id="PTHR12318">
    <property type="entry name" value="TESTOSTERONE-REGULATED PROTEIN RP2"/>
    <property type="match status" value="1"/>
</dbReference>
<feature type="compositionally biased region" description="Low complexity" evidence="7">
    <location>
        <begin position="49"/>
        <end position="59"/>
    </location>
</feature>
<evidence type="ECO:0000256" key="4">
    <source>
        <dbReference type="ARBA" id="ARBA00022801"/>
    </source>
</evidence>
<evidence type="ECO:0000259" key="8">
    <source>
        <dbReference type="PROSITE" id="PS51462"/>
    </source>
</evidence>
<evidence type="ECO:0000256" key="1">
    <source>
        <dbReference type="ARBA" id="ARBA00001936"/>
    </source>
</evidence>
<dbReference type="EMBL" id="JBBPEH010000007">
    <property type="protein sequence ID" value="KAK7536203.1"/>
    <property type="molecule type" value="Genomic_DNA"/>
</dbReference>
<protein>
    <recommendedName>
        <fullName evidence="8">Nudix hydrolase domain-containing protein</fullName>
    </recommendedName>
</protein>
<dbReference type="Gene3D" id="3.90.79.10">
    <property type="entry name" value="Nucleoside Triphosphate Pyrophosphohydrolase"/>
    <property type="match status" value="1"/>
</dbReference>
<feature type="domain" description="Nudix hydrolase" evidence="8">
    <location>
        <begin position="67"/>
        <end position="274"/>
    </location>
</feature>
<evidence type="ECO:0000256" key="6">
    <source>
        <dbReference type="ARBA" id="ARBA00023211"/>
    </source>
</evidence>
<keyword evidence="3" id="KW-0479">Metal-binding</keyword>
<reference evidence="9 10" key="1">
    <citation type="submission" date="2024-04" db="EMBL/GenBank/DDBJ databases">
        <title>Phyllosticta paracitricarpa is synonymous to the EU quarantine fungus P. citricarpa based on phylogenomic analyses.</title>
        <authorList>
            <consortium name="Lawrence Berkeley National Laboratory"/>
            <person name="Van ingen-buijs V.A."/>
            <person name="Van westerhoven A.C."/>
            <person name="Haridas S."/>
            <person name="Skiadas P."/>
            <person name="Martin F."/>
            <person name="Groenewald J.Z."/>
            <person name="Crous P.W."/>
            <person name="Seidl M.F."/>
        </authorList>
    </citation>
    <scope>NUCLEOTIDE SEQUENCE [LARGE SCALE GENOMIC DNA]</scope>
    <source>
        <strain evidence="9 10">CPC 17464</strain>
    </source>
</reference>
<gene>
    <name evidence="9" type="ORF">J3D65DRAFT_627774</name>
</gene>
<dbReference type="Proteomes" id="UP001360953">
    <property type="component" value="Unassembled WGS sequence"/>
</dbReference>
<dbReference type="InterPro" id="IPR015797">
    <property type="entry name" value="NUDIX_hydrolase-like_dom_sf"/>
</dbReference>
<comment type="cofactor">
    <cofactor evidence="2">
        <name>Mg(2+)</name>
        <dbReference type="ChEBI" id="CHEBI:18420"/>
    </cofactor>
</comment>
<dbReference type="PANTHER" id="PTHR12318:SF0">
    <property type="entry name" value="ACYL-COENZYME A DIPHOSPHATASE NUDT19"/>
    <property type="match status" value="1"/>
</dbReference>
<dbReference type="CDD" id="cd18870">
    <property type="entry name" value="NUDIX_AcylCoAdiphos_Nudt19"/>
    <property type="match status" value="1"/>
</dbReference>
<feature type="region of interest" description="Disordered" evidence="7">
    <location>
        <begin position="35"/>
        <end position="72"/>
    </location>
</feature>
<organism evidence="9 10">
    <name type="scientific">Phyllosticta citribraziliensis</name>
    <dbReference type="NCBI Taxonomy" id="989973"/>
    <lineage>
        <taxon>Eukaryota</taxon>
        <taxon>Fungi</taxon>
        <taxon>Dikarya</taxon>
        <taxon>Ascomycota</taxon>
        <taxon>Pezizomycotina</taxon>
        <taxon>Dothideomycetes</taxon>
        <taxon>Dothideomycetes incertae sedis</taxon>
        <taxon>Botryosphaeriales</taxon>
        <taxon>Phyllostictaceae</taxon>
        <taxon>Phyllosticta</taxon>
    </lineage>
</organism>
<dbReference type="InterPro" id="IPR039121">
    <property type="entry name" value="NUDT19"/>
</dbReference>
<keyword evidence="5" id="KW-0460">Magnesium</keyword>
<evidence type="ECO:0000313" key="10">
    <source>
        <dbReference type="Proteomes" id="UP001360953"/>
    </source>
</evidence>
<sequence length="397" mass="43842">MLCSVRLCRRGLAIRQLGASPRSCRAFSGLLPAAHRAPQSRAARPAIMPQSSKQSTSTKPPRKPPSPPRPSASILLVSPADEVLLLHRVQTSSSFPSAHVFPGGNCSATHDGEIPGVDDEARHKDGDVYRWAAIRETFEESGLLLARKRGQEGLAQIPEEEREQARKDIHSGTRRFKDVLAEWDAEADLANLVPFTRWITPTNVPKRFTTQMYLYLMPLLSSSPTSLPSSDEAVLPLPTSDGGIEHTAARFLPATHWLSLARADDIILFPPQFFLLHLVSQFLLPSSKPGGEGAPSLDRDALQKERSALLSFIDANDWSHKRISPSFLTKTSDGRAILGLDKSGYEIEVMTKGAKEGTSEWVVFVDFRKEGPRRVDVGRRDEVMKELRESSGKNARL</sequence>
<evidence type="ECO:0000256" key="5">
    <source>
        <dbReference type="ARBA" id="ARBA00022842"/>
    </source>
</evidence>
<proteinExistence type="predicted"/>
<evidence type="ECO:0000313" key="9">
    <source>
        <dbReference type="EMBL" id="KAK7536203.1"/>
    </source>
</evidence>
<dbReference type="SUPFAM" id="SSF55811">
    <property type="entry name" value="Nudix"/>
    <property type="match status" value="1"/>
</dbReference>
<dbReference type="InterPro" id="IPR000086">
    <property type="entry name" value="NUDIX_hydrolase_dom"/>
</dbReference>
<evidence type="ECO:0000256" key="7">
    <source>
        <dbReference type="SAM" id="MobiDB-lite"/>
    </source>
</evidence>
<dbReference type="RefSeq" id="XP_066654619.1">
    <property type="nucleotide sequence ID" value="XM_066800569.1"/>
</dbReference>
<comment type="cofactor">
    <cofactor evidence="1">
        <name>Mn(2+)</name>
        <dbReference type="ChEBI" id="CHEBI:29035"/>
    </cofactor>
</comment>
<name>A0ABR1LLW6_9PEZI</name>
<keyword evidence="4" id="KW-0378">Hydrolase</keyword>
<accession>A0ABR1LLW6</accession>
<keyword evidence="6" id="KW-0464">Manganese</keyword>
<keyword evidence="10" id="KW-1185">Reference proteome</keyword>
<dbReference type="GeneID" id="92033475"/>
<comment type="caution">
    <text evidence="9">The sequence shown here is derived from an EMBL/GenBank/DDBJ whole genome shotgun (WGS) entry which is preliminary data.</text>
</comment>
<evidence type="ECO:0000256" key="3">
    <source>
        <dbReference type="ARBA" id="ARBA00022723"/>
    </source>
</evidence>
<evidence type="ECO:0000256" key="2">
    <source>
        <dbReference type="ARBA" id="ARBA00001946"/>
    </source>
</evidence>
<dbReference type="PROSITE" id="PS51462">
    <property type="entry name" value="NUDIX"/>
    <property type="match status" value="1"/>
</dbReference>